<gene>
    <name evidence="17" type="ORF">SAMN04488025_104167</name>
</gene>
<keyword evidence="15" id="KW-1133">Transmembrane helix</keyword>
<dbReference type="Proteomes" id="UP000198661">
    <property type="component" value="Unassembled WGS sequence"/>
</dbReference>
<dbReference type="FunFam" id="2.102.10.10:FF:000006">
    <property type="entry name" value="Menaquinol-cytochrome c reductase, iron-sulfur subunit"/>
    <property type="match status" value="1"/>
</dbReference>
<evidence type="ECO:0000256" key="6">
    <source>
        <dbReference type="ARBA" id="ARBA00023002"/>
    </source>
</evidence>
<dbReference type="GO" id="GO:0046872">
    <property type="term" value="F:metal ion binding"/>
    <property type="evidence" value="ECO:0007669"/>
    <property type="project" value="UniProtKB-KW"/>
</dbReference>
<dbReference type="GO" id="GO:0004497">
    <property type="term" value="F:monooxygenase activity"/>
    <property type="evidence" value="ECO:0007669"/>
    <property type="project" value="UniProtKB-ARBA"/>
</dbReference>
<dbReference type="Pfam" id="PF00355">
    <property type="entry name" value="Rieske"/>
    <property type="match status" value="1"/>
</dbReference>
<evidence type="ECO:0000256" key="14">
    <source>
        <dbReference type="ARBA" id="ARBA00076330"/>
    </source>
</evidence>
<comment type="subunit">
    <text evidence="11">The main subunits of the menaquinol:cytochrome c complex are a Rieske-type iron-sulfur protein (QcrA), a cytochrome b (QcrB) and a cytochrome c (QcrC).</text>
</comment>
<keyword evidence="7" id="KW-0408">Iron</keyword>
<evidence type="ECO:0000256" key="5">
    <source>
        <dbReference type="ARBA" id="ARBA00022982"/>
    </source>
</evidence>
<feature type="domain" description="Rieske" evidence="16">
    <location>
        <begin position="96"/>
        <end position="167"/>
    </location>
</feature>
<evidence type="ECO:0000256" key="13">
    <source>
        <dbReference type="ARBA" id="ARBA00075320"/>
    </source>
</evidence>
<dbReference type="GO" id="GO:0051537">
    <property type="term" value="F:2 iron, 2 sulfur cluster binding"/>
    <property type="evidence" value="ECO:0007669"/>
    <property type="project" value="UniProtKB-KW"/>
</dbReference>
<keyword evidence="8" id="KW-0411">Iron-sulfur</keyword>
<dbReference type="RefSeq" id="WP_245752000.1">
    <property type="nucleotide sequence ID" value="NZ_FOOK01000004.1"/>
</dbReference>
<evidence type="ECO:0000256" key="11">
    <source>
        <dbReference type="ARBA" id="ARBA00064458"/>
    </source>
</evidence>
<dbReference type="Gene3D" id="2.102.10.10">
    <property type="entry name" value="Rieske [2Fe-2S] iron-sulphur domain"/>
    <property type="match status" value="1"/>
</dbReference>
<keyword evidence="15" id="KW-0812">Transmembrane</keyword>
<proteinExistence type="inferred from homology"/>
<dbReference type="EMBL" id="FOOK01000004">
    <property type="protein sequence ID" value="SFF75825.1"/>
    <property type="molecule type" value="Genomic_DNA"/>
</dbReference>
<dbReference type="PROSITE" id="PS51318">
    <property type="entry name" value="TAT"/>
    <property type="match status" value="1"/>
</dbReference>
<feature type="transmembrane region" description="Helical" evidence="15">
    <location>
        <begin position="18"/>
        <end position="39"/>
    </location>
</feature>
<evidence type="ECO:0000259" key="16">
    <source>
        <dbReference type="PROSITE" id="PS51296"/>
    </source>
</evidence>
<dbReference type="SUPFAM" id="SSF50022">
    <property type="entry name" value="ISP domain"/>
    <property type="match status" value="1"/>
</dbReference>
<dbReference type="InterPro" id="IPR017941">
    <property type="entry name" value="Rieske_2Fe-2S"/>
</dbReference>
<sequence length="176" mass="19657">MSEEEKERRKQGISRRKFLTYTLGGTGGFLASVMLYPMVRFAVDPVTKGGAEAEFVDVGPVDEFNETYKSVQFSVKQEDGWYTPKEGTKLTAWVRKNPDGKIIALSPVCKHLGCTVTWEGNPQFKNEFFCPCHFGRYDENGVNIPGSPPTAPLDMYETKVENGRLLLGKIVPRTGV</sequence>
<reference evidence="17 18" key="1">
    <citation type="submission" date="2016-10" db="EMBL/GenBank/DDBJ databases">
        <authorList>
            <person name="de Groot N.N."/>
        </authorList>
    </citation>
    <scope>NUCLEOTIDE SEQUENCE [LARGE SCALE GENOMIC DNA]</scope>
    <source>
        <strain evidence="17 18">DSM 44945</strain>
    </source>
</reference>
<evidence type="ECO:0000256" key="1">
    <source>
        <dbReference type="ARBA" id="ARBA00010651"/>
    </source>
</evidence>
<accession>A0A1I2L9C0</accession>
<evidence type="ECO:0000256" key="2">
    <source>
        <dbReference type="ARBA" id="ARBA00022448"/>
    </source>
</evidence>
<comment type="similarity">
    <text evidence="1">Belongs to the Rieske iron-sulfur protein family.</text>
</comment>
<keyword evidence="5" id="KW-0249">Electron transport</keyword>
<dbReference type="PROSITE" id="PS51296">
    <property type="entry name" value="RIESKE"/>
    <property type="match status" value="1"/>
</dbReference>
<dbReference type="InterPro" id="IPR006311">
    <property type="entry name" value="TAT_signal"/>
</dbReference>
<name>A0A1I2L9C0_9BACL</name>
<evidence type="ECO:0000313" key="17">
    <source>
        <dbReference type="EMBL" id="SFF75825.1"/>
    </source>
</evidence>
<evidence type="ECO:0000256" key="9">
    <source>
        <dbReference type="ARBA" id="ARBA00023157"/>
    </source>
</evidence>
<evidence type="ECO:0000313" key="18">
    <source>
        <dbReference type="Proteomes" id="UP000198661"/>
    </source>
</evidence>
<dbReference type="GO" id="GO:0016705">
    <property type="term" value="F:oxidoreductase activity, acting on paired donors, with incorporation or reduction of molecular oxygen"/>
    <property type="evidence" value="ECO:0007669"/>
    <property type="project" value="UniProtKB-ARBA"/>
</dbReference>
<keyword evidence="18" id="KW-1185">Reference proteome</keyword>
<evidence type="ECO:0000256" key="3">
    <source>
        <dbReference type="ARBA" id="ARBA00022714"/>
    </source>
</evidence>
<comment type="function">
    <text evidence="10">Component of the menaquinol:cytochrome c reductase complex. The Rieske protein is a high potential 2Fe-2S protein.</text>
</comment>
<keyword evidence="9" id="KW-1015">Disulfide bond</keyword>
<evidence type="ECO:0000256" key="8">
    <source>
        <dbReference type="ARBA" id="ARBA00023014"/>
    </source>
</evidence>
<keyword evidence="3" id="KW-0001">2Fe-2S</keyword>
<dbReference type="InterPro" id="IPR014349">
    <property type="entry name" value="Rieske_Fe-S_prot"/>
</dbReference>
<organism evidence="17 18">
    <name type="scientific">Planifilum fulgidum</name>
    <dbReference type="NCBI Taxonomy" id="201973"/>
    <lineage>
        <taxon>Bacteria</taxon>
        <taxon>Bacillati</taxon>
        <taxon>Bacillota</taxon>
        <taxon>Bacilli</taxon>
        <taxon>Bacillales</taxon>
        <taxon>Thermoactinomycetaceae</taxon>
        <taxon>Planifilum</taxon>
    </lineage>
</organism>
<dbReference type="STRING" id="201973.SAMN04488025_104167"/>
<dbReference type="PANTHER" id="PTHR10134">
    <property type="entry name" value="CYTOCHROME B-C1 COMPLEX SUBUNIT RIESKE, MITOCHONDRIAL"/>
    <property type="match status" value="1"/>
</dbReference>
<keyword evidence="4" id="KW-0479">Metal-binding</keyword>
<evidence type="ECO:0000256" key="10">
    <source>
        <dbReference type="ARBA" id="ARBA00055683"/>
    </source>
</evidence>
<keyword evidence="6" id="KW-0560">Oxidoreductase</keyword>
<dbReference type="InterPro" id="IPR036922">
    <property type="entry name" value="Rieske_2Fe-2S_sf"/>
</dbReference>
<evidence type="ECO:0000256" key="12">
    <source>
        <dbReference type="ARBA" id="ARBA00067741"/>
    </source>
</evidence>
<evidence type="ECO:0000256" key="15">
    <source>
        <dbReference type="SAM" id="Phobius"/>
    </source>
</evidence>
<protein>
    <recommendedName>
        <fullName evidence="12">Menaquinol:cytochrome c reductase iron-sulfur subunit</fullName>
    </recommendedName>
    <alternativeName>
        <fullName evidence="14">Cytochrome bc complex, iron-sulfur subunit</fullName>
    </alternativeName>
    <alternativeName>
        <fullName evidence="13">Rieske iron-sulfur protein QcrA</fullName>
    </alternativeName>
</protein>
<keyword evidence="15" id="KW-0472">Membrane</keyword>
<evidence type="ECO:0000256" key="4">
    <source>
        <dbReference type="ARBA" id="ARBA00022723"/>
    </source>
</evidence>
<keyword evidence="2" id="KW-0813">Transport</keyword>
<evidence type="ECO:0000256" key="7">
    <source>
        <dbReference type="ARBA" id="ARBA00023004"/>
    </source>
</evidence>
<dbReference type="CDD" id="cd03467">
    <property type="entry name" value="Rieske"/>
    <property type="match status" value="1"/>
</dbReference>
<dbReference type="AlphaFoldDB" id="A0A1I2L9C0"/>